<feature type="compositionally biased region" description="Low complexity" evidence="1">
    <location>
        <begin position="225"/>
        <end position="238"/>
    </location>
</feature>
<dbReference type="Proteomes" id="UP001199469">
    <property type="component" value="Unassembled WGS sequence"/>
</dbReference>
<organism evidence="4 5">
    <name type="scientific">Actinomycetospora endophytica</name>
    <dbReference type="NCBI Taxonomy" id="2291215"/>
    <lineage>
        <taxon>Bacteria</taxon>
        <taxon>Bacillati</taxon>
        <taxon>Actinomycetota</taxon>
        <taxon>Actinomycetes</taxon>
        <taxon>Pseudonocardiales</taxon>
        <taxon>Pseudonocardiaceae</taxon>
        <taxon>Actinomycetospora</taxon>
    </lineage>
</organism>
<keyword evidence="2" id="KW-0812">Transmembrane</keyword>
<dbReference type="EMBL" id="JAJNDB010000001">
    <property type="protein sequence ID" value="MCD2192196.1"/>
    <property type="molecule type" value="Genomic_DNA"/>
</dbReference>
<feature type="region of interest" description="Disordered" evidence="1">
    <location>
        <begin position="225"/>
        <end position="272"/>
    </location>
</feature>
<dbReference type="Pfam" id="PF13490">
    <property type="entry name" value="zf-HC2"/>
    <property type="match status" value="1"/>
</dbReference>
<gene>
    <name evidence="4" type="ORF">LQ327_02150</name>
</gene>
<evidence type="ECO:0000256" key="1">
    <source>
        <dbReference type="SAM" id="MobiDB-lite"/>
    </source>
</evidence>
<proteinExistence type="predicted"/>
<reference evidence="4 5" key="1">
    <citation type="submission" date="2021-11" db="EMBL/GenBank/DDBJ databases">
        <title>Draft genome sequence of Actinomycetospora sp. SF1 isolated from the rhizosphere soil.</title>
        <authorList>
            <person name="Duangmal K."/>
            <person name="Chantavorakit T."/>
        </authorList>
    </citation>
    <scope>NUCLEOTIDE SEQUENCE [LARGE SCALE GENOMIC DNA]</scope>
    <source>
        <strain evidence="4 5">TBRC 5722</strain>
    </source>
</reference>
<comment type="caution">
    <text evidence="4">The sequence shown here is derived from an EMBL/GenBank/DDBJ whole genome shotgun (WGS) entry which is preliminary data.</text>
</comment>
<keyword evidence="2" id="KW-1133">Transmembrane helix</keyword>
<feature type="transmembrane region" description="Helical" evidence="2">
    <location>
        <begin position="202"/>
        <end position="219"/>
    </location>
</feature>
<evidence type="ECO:0000313" key="5">
    <source>
        <dbReference type="Proteomes" id="UP001199469"/>
    </source>
</evidence>
<accession>A0ABS8P1R7</accession>
<keyword evidence="5" id="KW-1185">Reference proteome</keyword>
<evidence type="ECO:0000259" key="3">
    <source>
        <dbReference type="Pfam" id="PF13490"/>
    </source>
</evidence>
<feature type="compositionally biased region" description="Basic and acidic residues" evidence="1">
    <location>
        <begin position="254"/>
        <end position="272"/>
    </location>
</feature>
<feature type="compositionally biased region" description="Pro residues" evidence="1">
    <location>
        <begin position="240"/>
        <end position="252"/>
    </location>
</feature>
<feature type="transmembrane region" description="Helical" evidence="2">
    <location>
        <begin position="109"/>
        <end position="130"/>
    </location>
</feature>
<feature type="region of interest" description="Disordered" evidence="1">
    <location>
        <begin position="1"/>
        <end position="21"/>
    </location>
</feature>
<evidence type="ECO:0000256" key="2">
    <source>
        <dbReference type="SAM" id="Phobius"/>
    </source>
</evidence>
<protein>
    <submittedName>
        <fullName evidence="4">Zf-HC2 domain-containing protein</fullName>
    </submittedName>
</protein>
<evidence type="ECO:0000313" key="4">
    <source>
        <dbReference type="EMBL" id="MCD2192196.1"/>
    </source>
</evidence>
<feature type="transmembrane region" description="Helical" evidence="2">
    <location>
        <begin position="150"/>
        <end position="166"/>
    </location>
</feature>
<sequence>MSRDADRRRLGVVGNSDDPARDLTSMGTLDCAACREELSAELDGEADPARRPAVLTHLGACPACTHWREQAAVVTRLTRTAPAEAGPDLVARVLPAAPRPRRRRLAARVALVAVGVAQIVLGALSLIGVAGHGGTMLGGADMAHMSHETAAWNLALGAAFVAGAYWTRHLAGLLPALGAFIVVLGVLSGLDLAAGRVEPDRVATHAVLLLGFALALVVSRTGPARGPSPAPRALAEPEAGPEPGPATAPPAPASRDHLGPVARDRPARREAA</sequence>
<dbReference type="InterPro" id="IPR027383">
    <property type="entry name" value="Znf_put"/>
</dbReference>
<name>A0ABS8P1R7_9PSEU</name>
<feature type="domain" description="Putative zinc-finger" evidence="3">
    <location>
        <begin position="31"/>
        <end position="64"/>
    </location>
</feature>
<keyword evidence="2" id="KW-0472">Membrane</keyword>
<feature type="transmembrane region" description="Helical" evidence="2">
    <location>
        <begin position="173"/>
        <end position="190"/>
    </location>
</feature>
<dbReference type="RefSeq" id="WP_230729884.1">
    <property type="nucleotide sequence ID" value="NZ_JAJNDB010000001.1"/>
</dbReference>